<evidence type="ECO:0000313" key="1">
    <source>
        <dbReference type="EnsemblPlants" id="OMERI05G10250.1"/>
    </source>
</evidence>
<reference evidence="1" key="2">
    <citation type="submission" date="2018-05" db="EMBL/GenBank/DDBJ databases">
        <title>OmerRS3 (Oryza meridionalis Reference Sequence Version 3).</title>
        <authorList>
            <person name="Zhang J."/>
            <person name="Kudrna D."/>
            <person name="Lee S."/>
            <person name="Talag J."/>
            <person name="Welchert J."/>
            <person name="Wing R.A."/>
        </authorList>
    </citation>
    <scope>NUCLEOTIDE SEQUENCE [LARGE SCALE GENOMIC DNA]</scope>
    <source>
        <strain evidence="1">OR44</strain>
    </source>
</reference>
<keyword evidence="2" id="KW-1185">Reference proteome</keyword>
<accession>A0A0E0DPV3</accession>
<dbReference type="EnsemblPlants" id="OMERI05G10240.1">
    <property type="protein sequence ID" value="OMERI05G10240.1"/>
    <property type="gene ID" value="OMERI05G10240"/>
</dbReference>
<protein>
    <submittedName>
        <fullName evidence="1">Uncharacterized protein</fullName>
    </submittedName>
</protein>
<dbReference type="HOGENOM" id="CLU_2100812_0_0_1"/>
<reference evidence="1" key="1">
    <citation type="submission" date="2015-04" db="UniProtKB">
        <authorList>
            <consortium name="EnsemblPlants"/>
        </authorList>
    </citation>
    <scope>IDENTIFICATION</scope>
</reference>
<sequence>MVTWSPPLHEANTAAPVAVRGRCCSKLESRHCRSERRGGRPADWEREVVLGTEMIGERGGERPVEVSVLVAKVGRGERLQRWQSSISVVGKDRLEVSAGTYGDALGGRELELECLR</sequence>
<proteinExistence type="predicted"/>
<dbReference type="Gramene" id="OMERI05G10250.1">
    <property type="protein sequence ID" value="OMERI05G10250.1"/>
    <property type="gene ID" value="OMERI05G10250"/>
</dbReference>
<dbReference type="Gramene" id="OMERI05G10240.1">
    <property type="protein sequence ID" value="OMERI05G10240.1"/>
    <property type="gene ID" value="OMERI05G10240"/>
</dbReference>
<dbReference type="EnsemblPlants" id="OMERI05G10250.1">
    <property type="protein sequence ID" value="OMERI05G10250.1"/>
    <property type="gene ID" value="OMERI05G10250"/>
</dbReference>
<dbReference type="Proteomes" id="UP000008021">
    <property type="component" value="Chromosome 5"/>
</dbReference>
<name>A0A0E0DPV3_9ORYZ</name>
<organism evidence="1">
    <name type="scientific">Oryza meridionalis</name>
    <dbReference type="NCBI Taxonomy" id="40149"/>
    <lineage>
        <taxon>Eukaryota</taxon>
        <taxon>Viridiplantae</taxon>
        <taxon>Streptophyta</taxon>
        <taxon>Embryophyta</taxon>
        <taxon>Tracheophyta</taxon>
        <taxon>Spermatophyta</taxon>
        <taxon>Magnoliopsida</taxon>
        <taxon>Liliopsida</taxon>
        <taxon>Poales</taxon>
        <taxon>Poaceae</taxon>
        <taxon>BOP clade</taxon>
        <taxon>Oryzoideae</taxon>
        <taxon>Oryzeae</taxon>
        <taxon>Oryzinae</taxon>
        <taxon>Oryza</taxon>
    </lineage>
</organism>
<evidence type="ECO:0000313" key="2">
    <source>
        <dbReference type="Proteomes" id="UP000008021"/>
    </source>
</evidence>
<dbReference type="AlphaFoldDB" id="A0A0E0DPV3"/>